<sequence length="242" mass="27748">MIRIIFICFILFPIAINGKLRSCPSTGAFIWDTVPRAPLVVYGKSIGKEIYVDTDTELLFNVTFRVECVLKGQDINNRIEITDAGIKSDRIACQYLDPEKFYVVFLERCGLNMSAYCPIDVQERLADDTTLELLKRTCRLKRDPPLYSSSNNCPNVSMPEFCHYNDVSTKRKVFDYINTIDKPLFYNETQIFHEPNKIIIKEGKLIDLIGDNPRNFARLSTLNSLWVINLAVSVLMCLSKIN</sequence>
<dbReference type="EMBL" id="CAJNXB010000713">
    <property type="protein sequence ID" value="CAF3087952.1"/>
    <property type="molecule type" value="Genomic_DNA"/>
</dbReference>
<evidence type="ECO:0000313" key="5">
    <source>
        <dbReference type="EMBL" id="CAF3409787.1"/>
    </source>
</evidence>
<evidence type="ECO:0000313" key="8">
    <source>
        <dbReference type="EMBL" id="CAF4201633.1"/>
    </source>
</evidence>
<dbReference type="Proteomes" id="UP000663872">
    <property type="component" value="Unassembled WGS sequence"/>
</dbReference>
<gene>
    <name evidence="4" type="ORF">FME351_LOCUS9131</name>
    <name evidence="6" type="ORF">GRG538_LOCUS16203</name>
    <name evidence="8" type="ORF">HFQ381_LOCUS7505</name>
    <name evidence="3" type="ORF">KIK155_LOCUS6365</name>
    <name evidence="5" type="ORF">LUA448_LOCUS18396</name>
    <name evidence="10" type="ORF">QYT958_LOCUS6915</name>
    <name evidence="2" type="ORF">TIS948_LOCUS6155</name>
    <name evidence="9" type="ORF">TSG867_LOCUS13995</name>
    <name evidence="7" type="ORF">UJA718_LOCUS2927</name>
</gene>
<organism evidence="6 11">
    <name type="scientific">Rotaria socialis</name>
    <dbReference type="NCBI Taxonomy" id="392032"/>
    <lineage>
        <taxon>Eukaryota</taxon>
        <taxon>Metazoa</taxon>
        <taxon>Spiralia</taxon>
        <taxon>Gnathifera</taxon>
        <taxon>Rotifera</taxon>
        <taxon>Eurotatoria</taxon>
        <taxon>Bdelloidea</taxon>
        <taxon>Philodinida</taxon>
        <taxon>Philodinidae</taxon>
        <taxon>Rotaria</taxon>
    </lineage>
</organism>
<evidence type="ECO:0000313" key="10">
    <source>
        <dbReference type="EMBL" id="CAF4531446.1"/>
    </source>
</evidence>
<keyword evidence="1" id="KW-0732">Signal</keyword>
<evidence type="ECO:0000313" key="7">
    <source>
        <dbReference type="EMBL" id="CAF4141561.1"/>
    </source>
</evidence>
<dbReference type="Proteomes" id="UP000663833">
    <property type="component" value="Unassembled WGS sequence"/>
</dbReference>
<dbReference type="Proteomes" id="UP000663873">
    <property type="component" value="Unassembled WGS sequence"/>
</dbReference>
<dbReference type="OrthoDB" id="9996578at2759"/>
<evidence type="ECO:0000313" key="6">
    <source>
        <dbReference type="EMBL" id="CAF3478957.1"/>
    </source>
</evidence>
<dbReference type="EMBL" id="CAJOBO010000359">
    <property type="protein sequence ID" value="CAF4201633.1"/>
    <property type="molecule type" value="Genomic_DNA"/>
</dbReference>
<evidence type="ECO:0000313" key="12">
    <source>
        <dbReference type="Proteomes" id="UP000663873"/>
    </source>
</evidence>
<reference evidence="6" key="1">
    <citation type="submission" date="2021-02" db="EMBL/GenBank/DDBJ databases">
        <authorList>
            <person name="Nowell W R."/>
        </authorList>
    </citation>
    <scope>NUCLEOTIDE SEQUENCE</scope>
</reference>
<feature type="signal peptide" evidence="1">
    <location>
        <begin position="1"/>
        <end position="18"/>
    </location>
</feature>
<dbReference type="EMBL" id="CAJOBP010000208">
    <property type="protein sequence ID" value="CAF4141561.1"/>
    <property type="molecule type" value="Genomic_DNA"/>
</dbReference>
<proteinExistence type="predicted"/>
<keyword evidence="12" id="KW-1185">Reference proteome</keyword>
<evidence type="ECO:0000256" key="1">
    <source>
        <dbReference type="SAM" id="SignalP"/>
    </source>
</evidence>
<evidence type="ECO:0000313" key="3">
    <source>
        <dbReference type="EMBL" id="CAF3381714.1"/>
    </source>
</evidence>
<dbReference type="Proteomes" id="UP000663851">
    <property type="component" value="Unassembled WGS sequence"/>
</dbReference>
<dbReference type="EMBL" id="CAJOBQ010000765">
    <property type="protein sequence ID" value="CAF4414316.1"/>
    <property type="molecule type" value="Genomic_DNA"/>
</dbReference>
<dbReference type="EMBL" id="CAJOBR010000637">
    <property type="protein sequence ID" value="CAF4531446.1"/>
    <property type="molecule type" value="Genomic_DNA"/>
</dbReference>
<accession>A0A818FTM1</accession>
<name>A0A818FTM1_9BILA</name>
<dbReference type="EMBL" id="CAJNYD010002292">
    <property type="protein sequence ID" value="CAF3409787.1"/>
    <property type="molecule type" value="Genomic_DNA"/>
</dbReference>
<dbReference type="EMBL" id="CAJNYT010002595">
    <property type="protein sequence ID" value="CAF3478957.1"/>
    <property type="molecule type" value="Genomic_DNA"/>
</dbReference>
<dbReference type="Proteomes" id="UP000663862">
    <property type="component" value="Unassembled WGS sequence"/>
</dbReference>
<dbReference type="Proteomes" id="UP000663848">
    <property type="component" value="Unassembled WGS sequence"/>
</dbReference>
<dbReference type="EMBL" id="CAJNYU010000987">
    <property type="protein sequence ID" value="CAF3401765.1"/>
    <property type="molecule type" value="Genomic_DNA"/>
</dbReference>
<evidence type="ECO:0000313" key="11">
    <source>
        <dbReference type="Proteomes" id="UP000663872"/>
    </source>
</evidence>
<evidence type="ECO:0000313" key="9">
    <source>
        <dbReference type="EMBL" id="CAF4414316.1"/>
    </source>
</evidence>
<dbReference type="EMBL" id="CAJNYV010000761">
    <property type="protein sequence ID" value="CAF3381714.1"/>
    <property type="molecule type" value="Genomic_DNA"/>
</dbReference>
<comment type="caution">
    <text evidence="6">The sequence shown here is derived from an EMBL/GenBank/DDBJ whole genome shotgun (WGS) entry which is preliminary data.</text>
</comment>
<feature type="chain" id="PRO_5044132452" evidence="1">
    <location>
        <begin position="19"/>
        <end position="242"/>
    </location>
</feature>
<protein>
    <submittedName>
        <fullName evidence="6">Uncharacterized protein</fullName>
    </submittedName>
</protein>
<evidence type="ECO:0000313" key="2">
    <source>
        <dbReference type="EMBL" id="CAF3087952.1"/>
    </source>
</evidence>
<dbReference type="AlphaFoldDB" id="A0A818FTM1"/>
<dbReference type="Proteomes" id="UP000663869">
    <property type="component" value="Unassembled WGS sequence"/>
</dbReference>
<dbReference type="Proteomes" id="UP000663825">
    <property type="component" value="Unassembled WGS sequence"/>
</dbReference>
<dbReference type="Proteomes" id="UP000663865">
    <property type="component" value="Unassembled WGS sequence"/>
</dbReference>
<evidence type="ECO:0000313" key="4">
    <source>
        <dbReference type="EMBL" id="CAF3401765.1"/>
    </source>
</evidence>